<evidence type="ECO:0000313" key="21">
    <source>
        <dbReference type="Ensembl" id="ENSECAP00000074399.1"/>
    </source>
</evidence>
<evidence type="ECO:0000256" key="18">
    <source>
        <dbReference type="ARBA" id="ARBA00025848"/>
    </source>
</evidence>
<comment type="similarity">
    <text evidence="3">Belongs to the HMGA family.</text>
</comment>
<feature type="compositionally biased region" description="Basic and acidic residues" evidence="20">
    <location>
        <begin position="15"/>
        <end position="24"/>
    </location>
</feature>
<comment type="function">
    <text evidence="17">HMG-I/Y bind preferentially to the minor groove of A+T rich regions in double-stranded DNA. It is suggested that these proteins could function in nucleosome phasing and in the 3'-end processing of mRNA transcripts. They are also involved in the transcription regulation of genes containing, or in close proximity to A+T-rich regions.</text>
</comment>
<evidence type="ECO:0000256" key="12">
    <source>
        <dbReference type="ARBA" id="ARBA00022990"/>
    </source>
</evidence>
<gene>
    <name evidence="21" type="primary">HMGA1</name>
</gene>
<keyword evidence="13" id="KW-0805">Transcription regulation</keyword>
<evidence type="ECO:0000256" key="4">
    <source>
        <dbReference type="ARBA" id="ARBA00016747"/>
    </source>
</evidence>
<evidence type="ECO:0000256" key="5">
    <source>
        <dbReference type="ARBA" id="ARBA00022454"/>
    </source>
</evidence>
<keyword evidence="7" id="KW-1017">Isopeptide bond</keyword>
<keyword evidence="16" id="KW-0539">Nucleus</keyword>
<keyword evidence="8" id="KW-0597">Phosphoprotein</keyword>
<reference evidence="21" key="3">
    <citation type="submission" date="2025-09" db="UniProtKB">
        <authorList>
            <consortium name="Ensembl"/>
        </authorList>
    </citation>
    <scope>IDENTIFICATION</scope>
    <source>
        <strain evidence="21">Thoroughbred</strain>
    </source>
</reference>
<comment type="subcellular location">
    <subcellularLocation>
        <location evidence="2">Chromosome</location>
    </subcellularLocation>
    <subcellularLocation>
        <location evidence="1">Nucleus</location>
    </subcellularLocation>
</comment>
<keyword evidence="10" id="KW-0013">ADP-ribosylation</keyword>
<evidence type="ECO:0000256" key="6">
    <source>
        <dbReference type="ARBA" id="ARBA00022481"/>
    </source>
</evidence>
<comment type="subunit">
    <text evidence="18">Interacts with HIPK2.</text>
</comment>
<keyword evidence="11" id="KW-0832">Ubl conjugation</keyword>
<dbReference type="PRINTS" id="PR00929">
    <property type="entry name" value="ATHOOK"/>
</dbReference>
<evidence type="ECO:0000256" key="2">
    <source>
        <dbReference type="ARBA" id="ARBA00004286"/>
    </source>
</evidence>
<keyword evidence="6" id="KW-0488">Methylation</keyword>
<dbReference type="GO" id="GO:0003677">
    <property type="term" value="F:DNA binding"/>
    <property type="evidence" value="ECO:0007669"/>
    <property type="project" value="UniProtKB-KW"/>
</dbReference>
<evidence type="ECO:0000256" key="10">
    <source>
        <dbReference type="ARBA" id="ARBA00022765"/>
    </source>
</evidence>
<evidence type="ECO:0000256" key="1">
    <source>
        <dbReference type="ARBA" id="ARBA00004123"/>
    </source>
</evidence>
<evidence type="ECO:0000256" key="13">
    <source>
        <dbReference type="ARBA" id="ARBA00023015"/>
    </source>
</evidence>
<organism evidence="21 22">
    <name type="scientific">Equus caballus</name>
    <name type="common">Horse</name>
    <dbReference type="NCBI Taxonomy" id="9796"/>
    <lineage>
        <taxon>Eukaryota</taxon>
        <taxon>Metazoa</taxon>
        <taxon>Chordata</taxon>
        <taxon>Craniata</taxon>
        <taxon>Vertebrata</taxon>
        <taxon>Euteleostomi</taxon>
        <taxon>Mammalia</taxon>
        <taxon>Eutheria</taxon>
        <taxon>Laurasiatheria</taxon>
        <taxon>Perissodactyla</taxon>
        <taxon>Equidae</taxon>
        <taxon>Equus</taxon>
    </lineage>
</organism>
<protein>
    <recommendedName>
        <fullName evidence="4">High mobility group protein HMG-I/HMG-Y</fullName>
    </recommendedName>
    <alternativeName>
        <fullName evidence="19">High mobility group AT-hook protein 1</fullName>
    </alternativeName>
</protein>
<dbReference type="PANTHER" id="PTHR23341:SF1">
    <property type="entry name" value="HIGH MOBILITY GROUP PROTEIN HMG-I_HMG-Y"/>
    <property type="match status" value="1"/>
</dbReference>
<accession>A0A9L0SJM5</accession>
<dbReference type="PANTHER" id="PTHR23341">
    <property type="entry name" value="HIGH MOBILITY GROUP PROTEINS HMG-A AND C"/>
    <property type="match status" value="1"/>
</dbReference>
<feature type="compositionally biased region" description="Polar residues" evidence="20">
    <location>
        <begin position="164"/>
        <end position="175"/>
    </location>
</feature>
<dbReference type="PROSITE" id="PS00354">
    <property type="entry name" value="HMGI_Y"/>
    <property type="match status" value="1"/>
</dbReference>
<evidence type="ECO:0000256" key="8">
    <source>
        <dbReference type="ARBA" id="ARBA00022553"/>
    </source>
</evidence>
<evidence type="ECO:0000256" key="3">
    <source>
        <dbReference type="ARBA" id="ARBA00010812"/>
    </source>
</evidence>
<evidence type="ECO:0000256" key="14">
    <source>
        <dbReference type="ARBA" id="ARBA00023125"/>
    </source>
</evidence>
<dbReference type="Proteomes" id="UP000002281">
    <property type="component" value="Chromosome 20"/>
</dbReference>
<proteinExistence type="inferred from homology"/>
<reference evidence="21 22" key="1">
    <citation type="journal article" date="2009" name="Science">
        <title>Genome sequence, comparative analysis, and population genetics of the domestic horse.</title>
        <authorList>
            <consortium name="Broad Institute Genome Sequencing Platform"/>
            <consortium name="Broad Institute Whole Genome Assembly Team"/>
            <person name="Wade C.M."/>
            <person name="Giulotto E."/>
            <person name="Sigurdsson S."/>
            <person name="Zoli M."/>
            <person name="Gnerre S."/>
            <person name="Imsland F."/>
            <person name="Lear T.L."/>
            <person name="Adelson D.L."/>
            <person name="Bailey E."/>
            <person name="Bellone R.R."/>
            <person name="Bloecker H."/>
            <person name="Distl O."/>
            <person name="Edgar R.C."/>
            <person name="Garber M."/>
            <person name="Leeb T."/>
            <person name="Mauceli E."/>
            <person name="MacLeod J.N."/>
            <person name="Penedo M.C.T."/>
            <person name="Raison J.M."/>
            <person name="Sharpe T."/>
            <person name="Vogel J."/>
            <person name="Andersson L."/>
            <person name="Antczak D.F."/>
            <person name="Biagi T."/>
            <person name="Binns M.M."/>
            <person name="Chowdhary B.P."/>
            <person name="Coleman S.J."/>
            <person name="Della Valle G."/>
            <person name="Fryc S."/>
            <person name="Guerin G."/>
            <person name="Hasegawa T."/>
            <person name="Hill E.W."/>
            <person name="Jurka J."/>
            <person name="Kiialainen A."/>
            <person name="Lindgren G."/>
            <person name="Liu J."/>
            <person name="Magnani E."/>
            <person name="Mickelson J.R."/>
            <person name="Murray J."/>
            <person name="Nergadze S.G."/>
            <person name="Onofrio R."/>
            <person name="Pedroni S."/>
            <person name="Piras M.F."/>
            <person name="Raudsepp T."/>
            <person name="Rocchi M."/>
            <person name="Roeed K.H."/>
            <person name="Ryder O.A."/>
            <person name="Searle S."/>
            <person name="Skow L."/>
            <person name="Swinburne J.E."/>
            <person name="Syvaenen A.C."/>
            <person name="Tozaki T."/>
            <person name="Valberg S.J."/>
            <person name="Vaudin M."/>
            <person name="White J.R."/>
            <person name="Zody M.C."/>
            <person name="Lander E.S."/>
            <person name="Lindblad-Toh K."/>
        </authorList>
    </citation>
    <scope>NUCLEOTIDE SEQUENCE [LARGE SCALE GENOMIC DNA]</scope>
    <source>
        <strain evidence="21 22">Thoroughbred</strain>
    </source>
</reference>
<evidence type="ECO:0000313" key="22">
    <source>
        <dbReference type="Proteomes" id="UP000002281"/>
    </source>
</evidence>
<dbReference type="Ensembl" id="ENSECAT00000129260.1">
    <property type="protein sequence ID" value="ENSECAP00000074399.1"/>
    <property type="gene ID" value="ENSECAG00000000734.4"/>
</dbReference>
<dbReference type="InterPro" id="IPR000116">
    <property type="entry name" value="HMGA"/>
</dbReference>
<evidence type="ECO:0000256" key="9">
    <source>
        <dbReference type="ARBA" id="ARBA00022737"/>
    </source>
</evidence>
<keyword evidence="22" id="KW-1185">Reference proteome</keyword>
<dbReference type="InterPro" id="IPR000637">
    <property type="entry name" value="HMGI/Y_DNA-bd_CS"/>
</dbReference>
<feature type="region of interest" description="Disordered" evidence="20">
    <location>
        <begin position="1"/>
        <end position="188"/>
    </location>
</feature>
<dbReference type="GO" id="GO:0005634">
    <property type="term" value="C:nucleus"/>
    <property type="evidence" value="ECO:0007669"/>
    <property type="project" value="UniProtKB-SubCell"/>
</dbReference>
<evidence type="ECO:0000256" key="16">
    <source>
        <dbReference type="ARBA" id="ARBA00023242"/>
    </source>
</evidence>
<evidence type="ECO:0000256" key="7">
    <source>
        <dbReference type="ARBA" id="ARBA00022499"/>
    </source>
</evidence>
<keyword evidence="9" id="KW-0677">Repeat</keyword>
<feature type="compositionally biased region" description="Basic residues" evidence="20">
    <location>
        <begin position="55"/>
        <end position="76"/>
    </location>
</feature>
<dbReference type="PRINTS" id="PR00930">
    <property type="entry name" value="HIGHMOBLTYIY"/>
</dbReference>
<keyword evidence="15" id="KW-0804">Transcription</keyword>
<evidence type="ECO:0000256" key="15">
    <source>
        <dbReference type="ARBA" id="ARBA00023163"/>
    </source>
</evidence>
<dbReference type="InterPro" id="IPR017956">
    <property type="entry name" value="AT_hook_DNA-bd_motif"/>
</dbReference>
<keyword evidence="12" id="KW-0007">Acetylation</keyword>
<keyword evidence="14" id="KW-0238">DNA-binding</keyword>
<feature type="compositionally biased region" description="Basic residues" evidence="20">
    <location>
        <begin position="92"/>
        <end position="105"/>
    </location>
</feature>
<evidence type="ECO:0000256" key="20">
    <source>
        <dbReference type="SAM" id="MobiDB-lite"/>
    </source>
</evidence>
<dbReference type="GeneTree" id="ENSGT00730000111329"/>
<sequence>MSESSSKSSQPLASKQEKDGTEKRGRGRPRKQPPVSPGTALVGSQKEPSEVPTPKRPRGRPKGSKNKGAAKTRVRKPPQLQGGNQGADPKNWRKRKRRASRRSPQRRSSDRAEEQFPSGTGQLRSAPTAPTPFPRPTRHHPPAPSPSHYTAHQPLRGPRGPSGEQFSFGLSSQQPHLPHAHTCPPGQS</sequence>
<dbReference type="AlphaFoldDB" id="A0A9L0SJM5"/>
<dbReference type="GO" id="GO:0010557">
    <property type="term" value="P:positive regulation of macromolecule biosynthetic process"/>
    <property type="evidence" value="ECO:0007669"/>
    <property type="project" value="UniProtKB-ARBA"/>
</dbReference>
<keyword evidence="5" id="KW-0158">Chromosome</keyword>
<evidence type="ECO:0000256" key="19">
    <source>
        <dbReference type="ARBA" id="ARBA00031514"/>
    </source>
</evidence>
<reference evidence="21" key="2">
    <citation type="submission" date="2025-08" db="UniProtKB">
        <authorList>
            <consortium name="Ensembl"/>
        </authorList>
    </citation>
    <scope>IDENTIFICATION</scope>
    <source>
        <strain evidence="21">Thoroughbred</strain>
    </source>
</reference>
<evidence type="ECO:0000256" key="17">
    <source>
        <dbReference type="ARBA" id="ARBA00025155"/>
    </source>
</evidence>
<evidence type="ECO:0000256" key="11">
    <source>
        <dbReference type="ARBA" id="ARBA00022843"/>
    </source>
</evidence>
<name>A0A9L0SJM5_HORSE</name>
<dbReference type="GO" id="GO:0006355">
    <property type="term" value="P:regulation of DNA-templated transcription"/>
    <property type="evidence" value="ECO:0007669"/>
    <property type="project" value="InterPro"/>
</dbReference>
<dbReference type="GO" id="GO:0000785">
    <property type="term" value="C:chromatin"/>
    <property type="evidence" value="ECO:0007669"/>
    <property type="project" value="InterPro"/>
</dbReference>